<dbReference type="Gene3D" id="1.10.10.10">
    <property type="entry name" value="Winged helix-like DNA-binding domain superfamily/Winged helix DNA-binding domain"/>
    <property type="match status" value="1"/>
</dbReference>
<feature type="compositionally biased region" description="Basic and acidic residues" evidence="8">
    <location>
        <begin position="606"/>
        <end position="635"/>
    </location>
</feature>
<feature type="domain" description="Paired" evidence="9">
    <location>
        <begin position="302"/>
        <end position="434"/>
    </location>
</feature>
<evidence type="ECO:0000256" key="4">
    <source>
        <dbReference type="ARBA" id="ARBA00023015"/>
    </source>
</evidence>
<feature type="region of interest" description="Disordered" evidence="8">
    <location>
        <begin position="687"/>
        <end position="722"/>
    </location>
</feature>
<dbReference type="PRINTS" id="PR00027">
    <property type="entry name" value="PAIREDBOX"/>
</dbReference>
<keyword evidence="5" id="KW-0238">DNA-binding</keyword>
<feature type="compositionally biased region" description="Polar residues" evidence="8">
    <location>
        <begin position="835"/>
        <end position="858"/>
    </location>
</feature>
<dbReference type="SMART" id="SM00351">
    <property type="entry name" value="PAX"/>
    <property type="match status" value="1"/>
</dbReference>
<evidence type="ECO:0000256" key="5">
    <source>
        <dbReference type="ARBA" id="ARBA00023125"/>
    </source>
</evidence>
<dbReference type="InterPro" id="IPR043565">
    <property type="entry name" value="PAX_fam"/>
</dbReference>
<feature type="compositionally biased region" description="Polar residues" evidence="8">
    <location>
        <begin position="246"/>
        <end position="261"/>
    </location>
</feature>
<dbReference type="AlphaFoldDB" id="A0AAV2TCD5"/>
<dbReference type="InterPro" id="IPR036388">
    <property type="entry name" value="WH-like_DNA-bd_sf"/>
</dbReference>
<dbReference type="GO" id="GO:0000981">
    <property type="term" value="F:DNA-binding transcription factor activity, RNA polymerase II-specific"/>
    <property type="evidence" value="ECO:0007669"/>
    <property type="project" value="TreeGrafter"/>
</dbReference>
<keyword evidence="2" id="KW-0217">Developmental protein</keyword>
<evidence type="ECO:0000313" key="11">
    <source>
        <dbReference type="Proteomes" id="UP001497525"/>
    </source>
</evidence>
<dbReference type="GO" id="GO:0000978">
    <property type="term" value="F:RNA polymerase II cis-regulatory region sequence-specific DNA binding"/>
    <property type="evidence" value="ECO:0007669"/>
    <property type="project" value="TreeGrafter"/>
</dbReference>
<dbReference type="InterPro" id="IPR043182">
    <property type="entry name" value="PAIRED_DNA-bd_dom"/>
</dbReference>
<evidence type="ECO:0000256" key="3">
    <source>
        <dbReference type="ARBA" id="ARBA00022724"/>
    </source>
</evidence>
<feature type="region of interest" description="Disordered" evidence="8">
    <location>
        <begin position="796"/>
        <end position="858"/>
    </location>
</feature>
<evidence type="ECO:0000256" key="6">
    <source>
        <dbReference type="ARBA" id="ARBA00023163"/>
    </source>
</evidence>
<dbReference type="InterPro" id="IPR001523">
    <property type="entry name" value="Paired_dom"/>
</dbReference>
<comment type="caution">
    <text evidence="10">The sequence shown here is derived from an EMBL/GenBank/DDBJ whole genome shotgun (WGS) entry which is preliminary data.</text>
</comment>
<dbReference type="PANTHER" id="PTHR45636">
    <property type="entry name" value="PAIRED BOX PROTEIN PAX-6-RELATED-RELATED"/>
    <property type="match status" value="1"/>
</dbReference>
<gene>
    <name evidence="10" type="ORF">CDAUBV1_LOCUS6972</name>
</gene>
<keyword evidence="7" id="KW-0539">Nucleus</keyword>
<dbReference type="PANTHER" id="PTHR45636:SF49">
    <property type="entry name" value="PAIRED BOX PROTEIN 3 HOMOLOG"/>
    <property type="match status" value="1"/>
</dbReference>
<protein>
    <recommendedName>
        <fullName evidence="9">Paired domain-containing protein</fullName>
    </recommendedName>
</protein>
<evidence type="ECO:0000313" key="10">
    <source>
        <dbReference type="EMBL" id="CAL5133724.1"/>
    </source>
</evidence>
<dbReference type="GO" id="GO:0005634">
    <property type="term" value="C:nucleus"/>
    <property type="evidence" value="ECO:0007669"/>
    <property type="project" value="UniProtKB-SubCell"/>
</dbReference>
<keyword evidence="3" id="KW-0563">Paired box</keyword>
<evidence type="ECO:0000259" key="9">
    <source>
        <dbReference type="PROSITE" id="PS51057"/>
    </source>
</evidence>
<feature type="region of interest" description="Disordered" evidence="8">
    <location>
        <begin position="603"/>
        <end position="635"/>
    </location>
</feature>
<dbReference type="PROSITE" id="PS00034">
    <property type="entry name" value="PAIRED_1"/>
    <property type="match status" value="1"/>
</dbReference>
<evidence type="ECO:0000256" key="8">
    <source>
        <dbReference type="SAM" id="MobiDB-lite"/>
    </source>
</evidence>
<dbReference type="PROSITE" id="PS51057">
    <property type="entry name" value="PAIRED_2"/>
    <property type="match status" value="1"/>
</dbReference>
<keyword evidence="4" id="KW-0805">Transcription regulation</keyword>
<dbReference type="Pfam" id="PF00292">
    <property type="entry name" value="PAX"/>
    <property type="match status" value="1"/>
</dbReference>
<dbReference type="EMBL" id="CAXLJL010000157">
    <property type="protein sequence ID" value="CAL5133724.1"/>
    <property type="molecule type" value="Genomic_DNA"/>
</dbReference>
<evidence type="ECO:0000256" key="7">
    <source>
        <dbReference type="ARBA" id="ARBA00023242"/>
    </source>
</evidence>
<feature type="compositionally biased region" description="Polar residues" evidence="8">
    <location>
        <begin position="796"/>
        <end position="808"/>
    </location>
</feature>
<feature type="region of interest" description="Disordered" evidence="8">
    <location>
        <begin position="239"/>
        <end position="261"/>
    </location>
</feature>
<feature type="region of interest" description="Disordered" evidence="8">
    <location>
        <begin position="647"/>
        <end position="669"/>
    </location>
</feature>
<comment type="subcellular location">
    <subcellularLocation>
        <location evidence="1">Nucleus</location>
    </subcellularLocation>
</comment>
<organism evidence="10 11">
    <name type="scientific">Calicophoron daubneyi</name>
    <name type="common">Rumen fluke</name>
    <name type="synonym">Paramphistomum daubneyi</name>
    <dbReference type="NCBI Taxonomy" id="300641"/>
    <lineage>
        <taxon>Eukaryota</taxon>
        <taxon>Metazoa</taxon>
        <taxon>Spiralia</taxon>
        <taxon>Lophotrochozoa</taxon>
        <taxon>Platyhelminthes</taxon>
        <taxon>Trematoda</taxon>
        <taxon>Digenea</taxon>
        <taxon>Plagiorchiida</taxon>
        <taxon>Pronocephalata</taxon>
        <taxon>Paramphistomoidea</taxon>
        <taxon>Paramphistomidae</taxon>
        <taxon>Calicophoron</taxon>
    </lineage>
</organism>
<keyword evidence="6" id="KW-0804">Transcription</keyword>
<dbReference type="SUPFAM" id="SSF46689">
    <property type="entry name" value="Homeodomain-like"/>
    <property type="match status" value="1"/>
</dbReference>
<accession>A0AAV2TCD5</accession>
<dbReference type="Proteomes" id="UP001497525">
    <property type="component" value="Unassembled WGS sequence"/>
</dbReference>
<evidence type="ECO:0000256" key="2">
    <source>
        <dbReference type="ARBA" id="ARBA00022473"/>
    </source>
</evidence>
<reference evidence="10" key="1">
    <citation type="submission" date="2024-06" db="EMBL/GenBank/DDBJ databases">
        <authorList>
            <person name="Liu X."/>
            <person name="Lenzi L."/>
            <person name="Haldenby T S."/>
            <person name="Uol C."/>
        </authorList>
    </citation>
    <scope>NUCLEOTIDE SEQUENCE</scope>
</reference>
<dbReference type="InterPro" id="IPR009057">
    <property type="entry name" value="Homeodomain-like_sf"/>
</dbReference>
<proteinExistence type="predicted"/>
<feature type="region of interest" description="Disordered" evidence="8">
    <location>
        <begin position="878"/>
        <end position="898"/>
    </location>
</feature>
<name>A0AAV2TCD5_CALDB</name>
<sequence length="996" mass="111335">MEFGANMGLGVTEIAYTRNDLGDSIRTFGVATIRVTRKLYKSNAVFMNIDDRKPTRGEFPMLPKEVCQPLPTNTLDRETVTKKCHVPSNQDLQGTPLNQTCRAPIPSSRDTNFDSFYPTWLTAFAGMQTNTGPPAHLSDPIRSPWPVSRQNCTRPEDHPFLNEWLQFIALKAQDDVQKAQLDIYEQSIRPGRQQTADPPALAYWAGVRGTPAYLVRNAMAAASAALSLNPKELSRPHAKVQEVSDTHITTNSLPKSHSTSRMQSIGASPMQYFKLEKSSVMRGTEELDSVPTTSCSPIVFEGQGRVNQLGGMFINGRPLPYETRLRIVQLSNGGVRPCDISRQLKVSHGCVSKILQRYSETGSVSPGATGGARKSRLAVRPEISAVSQENGKNLSKHVCIKQPLAINSASSRHNSHDEVTQKSHCSSDRFLKETEGTEVFHESIVDTRQIHSKAPRPKNRSDVCPREPMEAVDLRKPKLHDKSVCEENLRATTREGVSNFSISTFTESAITDQQGMDLSFSWNSSKNQQACMSQYHKLSNTVAQEETKSATEDSPKWGSVQPLEGPIVMQSMSCKASRPPILSPNFYGGETGSPEDENISVQHSSFVERRDSNENRKVKKIGMEKNNMRDAPKMEDRRWAGEDVYREYSSERKRSRLDTGASKKAKIRSARSDNIKPLSFDYGHDILDRPSSWPQSERELTPEGAETTCKNNENSYPAKKKESTDNFRYSQFDLSQWKRNEVQNTMPSTATMRAADVSSAGTMSRRNRTTFSENQVWFSNRRARWRKQLNAVQQSSLYPRTFSSGSRTTSKEPESDSRFMTQSAEVTNGEELTARSGTWQTGSWSEQPPRSPVASGSNRYPLSFLSDLVPPPPATLMHRTNGTRSQSHSDGQQVFSNVPWSGYSQPDGLFSTNSKRRVDTQLHLRDPDVLSESAGTSHFSGYEARISRNLPPLDKNNHGVPLHIQSQCTPEIRLGTAIPADMWFMTNRFLAQMVSS</sequence>
<evidence type="ECO:0000256" key="1">
    <source>
        <dbReference type="ARBA" id="ARBA00004123"/>
    </source>
</evidence>